<dbReference type="CDD" id="cd16448">
    <property type="entry name" value="RING-H2"/>
    <property type="match status" value="1"/>
</dbReference>
<dbReference type="STRING" id="1094619.G4ZCB8"/>
<dbReference type="SMART" id="SM00184">
    <property type="entry name" value="RING"/>
    <property type="match status" value="1"/>
</dbReference>
<dbReference type="InterPro" id="IPR001841">
    <property type="entry name" value="Znf_RING"/>
</dbReference>
<reference evidence="6 7" key="1">
    <citation type="journal article" date="2006" name="Science">
        <title>Phytophthora genome sequences uncover evolutionary origins and mechanisms of pathogenesis.</title>
        <authorList>
            <person name="Tyler B.M."/>
            <person name="Tripathy S."/>
            <person name="Zhang X."/>
            <person name="Dehal P."/>
            <person name="Jiang R.H."/>
            <person name="Aerts A."/>
            <person name="Arredondo F.D."/>
            <person name="Baxter L."/>
            <person name="Bensasson D."/>
            <person name="Beynon J.L."/>
            <person name="Chapman J."/>
            <person name="Damasceno C.M."/>
            <person name="Dorrance A.E."/>
            <person name="Dou D."/>
            <person name="Dickerman A.W."/>
            <person name="Dubchak I.L."/>
            <person name="Garbelotto M."/>
            <person name="Gijzen M."/>
            <person name="Gordon S.G."/>
            <person name="Govers F."/>
            <person name="Grunwald N.J."/>
            <person name="Huang W."/>
            <person name="Ivors K.L."/>
            <person name="Jones R.W."/>
            <person name="Kamoun S."/>
            <person name="Krampis K."/>
            <person name="Lamour K.H."/>
            <person name="Lee M.K."/>
            <person name="McDonald W.H."/>
            <person name="Medina M."/>
            <person name="Meijer H.J."/>
            <person name="Nordberg E.K."/>
            <person name="Maclean D.J."/>
            <person name="Ospina-Giraldo M.D."/>
            <person name="Morris P.F."/>
            <person name="Phuntumart V."/>
            <person name="Putnam N.H."/>
            <person name="Rash S."/>
            <person name="Rose J.K."/>
            <person name="Sakihama Y."/>
            <person name="Salamov A.A."/>
            <person name="Savidor A."/>
            <person name="Scheuring C.F."/>
            <person name="Smith B.M."/>
            <person name="Sobral B.W."/>
            <person name="Terry A."/>
            <person name="Torto-Alalibo T.A."/>
            <person name="Win J."/>
            <person name="Xu Z."/>
            <person name="Zhang H."/>
            <person name="Grigoriev I.V."/>
            <person name="Rokhsar D.S."/>
            <person name="Boore J.L."/>
        </authorList>
    </citation>
    <scope>NUCLEOTIDE SEQUENCE [LARGE SCALE GENOMIC DNA]</scope>
    <source>
        <strain evidence="6 7">P6497</strain>
    </source>
</reference>
<keyword evidence="7" id="KW-1185">Reference proteome</keyword>
<proteinExistence type="predicted"/>
<evidence type="ECO:0000256" key="1">
    <source>
        <dbReference type="ARBA" id="ARBA00022723"/>
    </source>
</evidence>
<organism evidence="6 7">
    <name type="scientific">Phytophthora sojae (strain P6497)</name>
    <name type="common">Soybean stem and root rot agent</name>
    <name type="synonym">Phytophthora megasperma f. sp. glycines</name>
    <dbReference type="NCBI Taxonomy" id="1094619"/>
    <lineage>
        <taxon>Eukaryota</taxon>
        <taxon>Sar</taxon>
        <taxon>Stramenopiles</taxon>
        <taxon>Oomycota</taxon>
        <taxon>Peronosporomycetes</taxon>
        <taxon>Peronosporales</taxon>
        <taxon>Peronosporaceae</taxon>
        <taxon>Phytophthora</taxon>
    </lineage>
</organism>
<sequence length="147" mass="16029">MTQSSAKVKPITCGFYDCMWKFEGLRSTDGFALSSTWKDASGEKYHRFNADESSGSVEWESLLIVARAGAGPKNAEKVEVADPGQTSSGKLKDPCPICWTTLESSNEGAITTTTCGHTFHTQCVDTWSSHYCARDSLSSCPLCRRSL</sequence>
<dbReference type="PANTHER" id="PTHR45798">
    <property type="entry name" value="RING-H2 FINGER PROTEIN ATL61-RELATED-RELATED"/>
    <property type="match status" value="1"/>
</dbReference>
<accession>G4ZCB8</accession>
<dbReference type="Gene3D" id="3.30.40.10">
    <property type="entry name" value="Zinc/RING finger domain, C3HC4 (zinc finger)"/>
    <property type="match status" value="1"/>
</dbReference>
<dbReference type="RefSeq" id="XP_009524863.1">
    <property type="nucleotide sequence ID" value="XM_009526568.1"/>
</dbReference>
<dbReference type="PROSITE" id="PS50089">
    <property type="entry name" value="ZF_RING_2"/>
    <property type="match status" value="1"/>
</dbReference>
<keyword evidence="2 4" id="KW-0863">Zinc-finger</keyword>
<dbReference type="GO" id="GO:0008270">
    <property type="term" value="F:zinc ion binding"/>
    <property type="evidence" value="ECO:0007669"/>
    <property type="project" value="UniProtKB-KW"/>
</dbReference>
<dbReference type="SUPFAM" id="SSF57850">
    <property type="entry name" value="RING/U-box"/>
    <property type="match status" value="1"/>
</dbReference>
<dbReference type="EMBL" id="JH159153">
    <property type="protein sequence ID" value="EGZ22146.1"/>
    <property type="molecule type" value="Genomic_DNA"/>
</dbReference>
<dbReference type="GeneID" id="20641757"/>
<keyword evidence="3" id="KW-0862">Zinc</keyword>
<protein>
    <recommendedName>
        <fullName evidence="5">RING-type domain-containing protein</fullName>
    </recommendedName>
</protein>
<dbReference type="InterPro" id="IPR013083">
    <property type="entry name" value="Znf_RING/FYVE/PHD"/>
</dbReference>
<dbReference type="PANTHER" id="PTHR45798:SF97">
    <property type="entry name" value="ALCOHOL-SENSITIVE RING FINGER PROTEIN 1"/>
    <property type="match status" value="1"/>
</dbReference>
<name>G4ZCB8_PHYSP</name>
<evidence type="ECO:0000259" key="5">
    <source>
        <dbReference type="PROSITE" id="PS50089"/>
    </source>
</evidence>
<evidence type="ECO:0000256" key="4">
    <source>
        <dbReference type="PROSITE-ProRule" id="PRU00175"/>
    </source>
</evidence>
<evidence type="ECO:0000256" key="3">
    <source>
        <dbReference type="ARBA" id="ARBA00022833"/>
    </source>
</evidence>
<gene>
    <name evidence="6" type="ORF">PHYSODRAFT_299570</name>
</gene>
<evidence type="ECO:0000313" key="7">
    <source>
        <dbReference type="Proteomes" id="UP000002640"/>
    </source>
</evidence>
<evidence type="ECO:0000313" key="6">
    <source>
        <dbReference type="EMBL" id="EGZ22146.1"/>
    </source>
</evidence>
<dbReference type="Pfam" id="PF13639">
    <property type="entry name" value="zf-RING_2"/>
    <property type="match status" value="1"/>
</dbReference>
<dbReference type="AlphaFoldDB" id="G4ZCB8"/>
<dbReference type="Proteomes" id="UP000002640">
    <property type="component" value="Unassembled WGS sequence"/>
</dbReference>
<evidence type="ECO:0000256" key="2">
    <source>
        <dbReference type="ARBA" id="ARBA00022771"/>
    </source>
</evidence>
<dbReference type="SMR" id="G4ZCB8"/>
<keyword evidence="1" id="KW-0479">Metal-binding</keyword>
<feature type="domain" description="RING-type" evidence="5">
    <location>
        <begin position="95"/>
        <end position="144"/>
    </location>
</feature>
<dbReference type="InterPro" id="IPR052788">
    <property type="entry name" value="RING-type_E3_ligase_ATL"/>
</dbReference>
<dbReference type="KEGG" id="psoj:PHYSODRAFT_299570"/>
<dbReference type="InParanoid" id="G4ZCB8"/>